<accession>A0AAN8VUR0</accession>
<protein>
    <submittedName>
        <fullName evidence="6">Uncharacterized protein</fullName>
    </submittedName>
</protein>
<dbReference type="Proteomes" id="UP001370490">
    <property type="component" value="Unassembled WGS sequence"/>
</dbReference>
<keyword evidence="7" id="KW-1185">Reference proteome</keyword>
<comment type="caution">
    <text evidence="6">The sequence shown here is derived from an EMBL/GenBank/DDBJ whole genome shotgun (WGS) entry which is preliminary data.</text>
</comment>
<evidence type="ECO:0000256" key="3">
    <source>
        <dbReference type="ARBA" id="ARBA00022989"/>
    </source>
</evidence>
<feature type="non-terminal residue" evidence="6">
    <location>
        <position position="1"/>
    </location>
</feature>
<evidence type="ECO:0000256" key="4">
    <source>
        <dbReference type="ARBA" id="ARBA00023136"/>
    </source>
</evidence>
<evidence type="ECO:0000313" key="6">
    <source>
        <dbReference type="EMBL" id="KAK6936456.1"/>
    </source>
</evidence>
<feature type="transmembrane region" description="Helical" evidence="5">
    <location>
        <begin position="160"/>
        <end position="179"/>
    </location>
</feature>
<evidence type="ECO:0000256" key="2">
    <source>
        <dbReference type="ARBA" id="ARBA00022692"/>
    </source>
</evidence>
<gene>
    <name evidence="6" type="ORF">RJ641_033486</name>
</gene>
<name>A0AAN8VUR0_9MAGN</name>
<dbReference type="PANTHER" id="PTHR14154">
    <property type="entry name" value="UPF0041 BRAIN PROTEIN 44-RELATED"/>
    <property type="match status" value="1"/>
</dbReference>
<sequence>NQAGAACSLGSKRATQVVSLDLEGQKDLTAVEQVKPVVETDESKTKDADELQEWKLGKFSDKRWKNGTWDLNMFVKDGKMDRDSVIDAEARRRKILELYPEESTNEEPVLFRGSIIPWWAWLKRSYLPEAELLSGRAAMVGFFMAYVVDALTGLDLVGQTGNLVCKTGLFVTVIGIILFRKTKD</sequence>
<evidence type="ECO:0000256" key="5">
    <source>
        <dbReference type="SAM" id="Phobius"/>
    </source>
</evidence>
<feature type="transmembrane region" description="Helical" evidence="5">
    <location>
        <begin position="133"/>
        <end position="154"/>
    </location>
</feature>
<keyword evidence="4 5" id="KW-0472">Membrane</keyword>
<dbReference type="AlphaFoldDB" id="A0AAN8VUR0"/>
<dbReference type="SUPFAM" id="SSF103511">
    <property type="entry name" value="Chlorophyll a-b binding protein"/>
    <property type="match status" value="1"/>
</dbReference>
<keyword evidence="3 5" id="KW-1133">Transmembrane helix</keyword>
<comment type="subcellular location">
    <subcellularLocation>
        <location evidence="1">Membrane</location>
        <topology evidence="1">Multi-pass membrane protein</topology>
    </subcellularLocation>
</comment>
<reference evidence="6 7" key="1">
    <citation type="submission" date="2023-12" db="EMBL/GenBank/DDBJ databases">
        <title>A high-quality genome assembly for Dillenia turbinata (Dilleniales).</title>
        <authorList>
            <person name="Chanderbali A."/>
        </authorList>
    </citation>
    <scope>NUCLEOTIDE SEQUENCE [LARGE SCALE GENOMIC DNA]</scope>
    <source>
        <strain evidence="6">LSX21</strain>
        <tissue evidence="6">Leaf</tissue>
    </source>
</reference>
<proteinExistence type="predicted"/>
<evidence type="ECO:0000256" key="1">
    <source>
        <dbReference type="ARBA" id="ARBA00004141"/>
    </source>
</evidence>
<keyword evidence="2 5" id="KW-0812">Transmembrane</keyword>
<dbReference type="EMBL" id="JBAMMX010000007">
    <property type="protein sequence ID" value="KAK6936456.1"/>
    <property type="molecule type" value="Genomic_DNA"/>
</dbReference>
<evidence type="ECO:0000313" key="7">
    <source>
        <dbReference type="Proteomes" id="UP001370490"/>
    </source>
</evidence>
<dbReference type="GO" id="GO:0016020">
    <property type="term" value="C:membrane"/>
    <property type="evidence" value="ECO:0007669"/>
    <property type="project" value="UniProtKB-SubCell"/>
</dbReference>
<organism evidence="6 7">
    <name type="scientific">Dillenia turbinata</name>
    <dbReference type="NCBI Taxonomy" id="194707"/>
    <lineage>
        <taxon>Eukaryota</taxon>
        <taxon>Viridiplantae</taxon>
        <taxon>Streptophyta</taxon>
        <taxon>Embryophyta</taxon>
        <taxon>Tracheophyta</taxon>
        <taxon>Spermatophyta</taxon>
        <taxon>Magnoliopsida</taxon>
        <taxon>eudicotyledons</taxon>
        <taxon>Gunneridae</taxon>
        <taxon>Pentapetalae</taxon>
        <taxon>Dilleniales</taxon>
        <taxon>Dilleniaceae</taxon>
        <taxon>Dillenia</taxon>
    </lineage>
</organism>